<feature type="domain" description="DUF2914" evidence="2">
    <location>
        <begin position="71"/>
        <end position="130"/>
    </location>
</feature>
<protein>
    <submittedName>
        <fullName evidence="3">DUF2914 domain-containing protein</fullName>
    </submittedName>
</protein>
<accession>A0ABT5FFJ9</accession>
<evidence type="ECO:0000313" key="3">
    <source>
        <dbReference type="EMBL" id="MDC2890324.1"/>
    </source>
</evidence>
<feature type="chain" id="PRO_5047491457" evidence="1">
    <location>
        <begin position="23"/>
        <end position="134"/>
    </location>
</feature>
<keyword evidence="1" id="KW-0732">Signal</keyword>
<dbReference type="EMBL" id="JAQOMS010000002">
    <property type="protein sequence ID" value="MDC2890324.1"/>
    <property type="molecule type" value="Genomic_DNA"/>
</dbReference>
<sequence>MKFFIHTLVSLVVFLSSFSASSETIAPSVNRAIITTAIADREPVDNYNEQTLPSGTNKVFFFTEVMNQADSNVTHRWFLNGKLEAEVKLNIGSNRWRTRSSKNLDANFHSGSWEVMVVAADGTILTTETFLFEP</sequence>
<dbReference type="Pfam" id="PF11141">
    <property type="entry name" value="DUF2914"/>
    <property type="match status" value="1"/>
</dbReference>
<proteinExistence type="predicted"/>
<evidence type="ECO:0000256" key="1">
    <source>
        <dbReference type="SAM" id="SignalP"/>
    </source>
</evidence>
<reference evidence="3 4" key="1">
    <citation type="submission" date="2023-01" db="EMBL/GenBank/DDBJ databases">
        <title>Psychrosphaera sp. nov., isolated from marine algae.</title>
        <authorList>
            <person name="Bayburt H."/>
            <person name="Choi B.J."/>
            <person name="Kim J.M."/>
            <person name="Choi D.G."/>
            <person name="Jeon C.O."/>
        </authorList>
    </citation>
    <scope>NUCLEOTIDE SEQUENCE [LARGE SCALE GENOMIC DNA]</scope>
    <source>
        <strain evidence="3 4">G1-22</strain>
    </source>
</reference>
<dbReference type="InterPro" id="IPR022606">
    <property type="entry name" value="DUF2914"/>
</dbReference>
<organism evidence="3 4">
    <name type="scientific">Psychrosphaera algicola</name>
    <dbReference type="NCBI Taxonomy" id="3023714"/>
    <lineage>
        <taxon>Bacteria</taxon>
        <taxon>Pseudomonadati</taxon>
        <taxon>Pseudomonadota</taxon>
        <taxon>Gammaproteobacteria</taxon>
        <taxon>Alteromonadales</taxon>
        <taxon>Pseudoalteromonadaceae</taxon>
        <taxon>Psychrosphaera</taxon>
    </lineage>
</organism>
<evidence type="ECO:0000259" key="2">
    <source>
        <dbReference type="Pfam" id="PF11141"/>
    </source>
</evidence>
<name>A0ABT5FFJ9_9GAMM</name>
<keyword evidence="4" id="KW-1185">Reference proteome</keyword>
<evidence type="ECO:0000313" key="4">
    <source>
        <dbReference type="Proteomes" id="UP001528411"/>
    </source>
</evidence>
<dbReference type="RefSeq" id="WP_215962550.1">
    <property type="nucleotide sequence ID" value="NZ_JAQOMS010000002.1"/>
</dbReference>
<gene>
    <name evidence="3" type="ORF">PN838_18140</name>
</gene>
<dbReference type="Proteomes" id="UP001528411">
    <property type="component" value="Unassembled WGS sequence"/>
</dbReference>
<feature type="signal peptide" evidence="1">
    <location>
        <begin position="1"/>
        <end position="22"/>
    </location>
</feature>
<comment type="caution">
    <text evidence="3">The sequence shown here is derived from an EMBL/GenBank/DDBJ whole genome shotgun (WGS) entry which is preliminary data.</text>
</comment>